<feature type="region of interest" description="Disordered" evidence="15">
    <location>
        <begin position="1401"/>
        <end position="1425"/>
    </location>
</feature>
<dbReference type="EMBL" id="LWDG02000217">
    <property type="protein sequence ID" value="KAE8267561.1"/>
    <property type="molecule type" value="Genomic_DNA"/>
</dbReference>
<dbReference type="Pfam" id="PF00989">
    <property type="entry name" value="PAS"/>
    <property type="match status" value="1"/>
</dbReference>
<dbReference type="FunFam" id="3.30.450.20:FF:000092">
    <property type="entry name" value="Related to white collar 1 protein"/>
    <property type="match status" value="1"/>
</dbReference>
<keyword evidence="14" id="KW-0675">Receptor</keyword>
<dbReference type="Pfam" id="PF13426">
    <property type="entry name" value="PAS_9"/>
    <property type="match status" value="1"/>
</dbReference>
<feature type="compositionally biased region" description="Basic and acidic residues" evidence="15">
    <location>
        <begin position="1634"/>
        <end position="1644"/>
    </location>
</feature>
<keyword evidence="3" id="KW-0285">Flavoprotein</keyword>
<reference evidence="17" key="1">
    <citation type="submission" date="2016-04" db="EMBL/GenBank/DDBJ databases">
        <authorList>
            <person name="Nguyen H.D."/>
            <person name="Samba Siva P."/>
            <person name="Cullis J."/>
            <person name="Levesque C.A."/>
            <person name="Hambleton S."/>
        </authorList>
    </citation>
    <scope>NUCLEOTIDE SEQUENCE</scope>
    <source>
        <strain evidence="17">DAOMC 236422</strain>
    </source>
</reference>
<feature type="region of interest" description="Disordered" evidence="15">
    <location>
        <begin position="396"/>
        <end position="631"/>
    </location>
</feature>
<name>A0A8X7N8N7_9BASI</name>
<feature type="compositionally biased region" description="Low complexity" evidence="15">
    <location>
        <begin position="13"/>
        <end position="34"/>
    </location>
</feature>
<evidence type="ECO:0000256" key="12">
    <source>
        <dbReference type="ARBA" id="ARBA00023159"/>
    </source>
</evidence>
<feature type="compositionally biased region" description="Basic residues" evidence="15">
    <location>
        <begin position="1538"/>
        <end position="1556"/>
    </location>
</feature>
<feature type="compositionally biased region" description="Low complexity" evidence="15">
    <location>
        <begin position="336"/>
        <end position="368"/>
    </location>
</feature>
<feature type="compositionally biased region" description="Gly residues" evidence="15">
    <location>
        <begin position="396"/>
        <end position="408"/>
    </location>
</feature>
<dbReference type="GO" id="GO:0006355">
    <property type="term" value="P:regulation of DNA-templated transcription"/>
    <property type="evidence" value="ECO:0007669"/>
    <property type="project" value="InterPro"/>
</dbReference>
<feature type="compositionally biased region" description="Low complexity" evidence="15">
    <location>
        <begin position="601"/>
        <end position="612"/>
    </location>
</feature>
<feature type="compositionally biased region" description="Gly residues" evidence="15">
    <location>
        <begin position="483"/>
        <end position="493"/>
    </location>
</feature>
<evidence type="ECO:0000313" key="17">
    <source>
        <dbReference type="EMBL" id="KAE8267561.1"/>
    </source>
</evidence>
<dbReference type="GO" id="GO:0008270">
    <property type="term" value="F:zinc ion binding"/>
    <property type="evidence" value="ECO:0007669"/>
    <property type="project" value="UniProtKB-KW"/>
</dbReference>
<evidence type="ECO:0000256" key="14">
    <source>
        <dbReference type="ARBA" id="ARBA00023170"/>
    </source>
</evidence>
<dbReference type="InterPro" id="IPR000014">
    <property type="entry name" value="PAS"/>
</dbReference>
<dbReference type="SUPFAM" id="SSF55785">
    <property type="entry name" value="PYP-like sensor domain (PAS domain)"/>
    <property type="match status" value="2"/>
</dbReference>
<feature type="compositionally biased region" description="Polar residues" evidence="15">
    <location>
        <begin position="1401"/>
        <end position="1417"/>
    </location>
</feature>
<evidence type="ECO:0000256" key="15">
    <source>
        <dbReference type="SAM" id="MobiDB-lite"/>
    </source>
</evidence>
<dbReference type="SMART" id="SM00091">
    <property type="entry name" value="PAS"/>
    <property type="match status" value="3"/>
</dbReference>
<evidence type="ECO:0000256" key="3">
    <source>
        <dbReference type="ARBA" id="ARBA00022630"/>
    </source>
</evidence>
<feature type="compositionally biased region" description="Polar residues" evidence="15">
    <location>
        <begin position="1561"/>
        <end position="1590"/>
    </location>
</feature>
<evidence type="ECO:0000256" key="5">
    <source>
        <dbReference type="ARBA" id="ARBA00022723"/>
    </source>
</evidence>
<sequence>MTPTFDFNAFINSTSSPSSPDVQPQQQQQQGGSQLEVDSKTGAAGTAREDQHNNNNNNNNNNNSSATKREDDGSLLPAWATATEHCTAPIQRSIAGQHSRPASSTRGSMDAMLFSHPQQQQQQQQQETPAFYNPAGGAGMTDMDMIQALGIGAVNHAPWVPQQDGQQQHWANALQQQQGGPNGFAPPLQTAPLPQVQHQHQAPPMHPMHSQQQQQFHQQQQHAHPGLMPSYYSSGAINMPPTPITPVVRAPMASTPLVPTLLPQQQQAAGAVNEAQVQAAKDYRARITEHHSRFLHTSGGGDEEEPKQPEGKKRKSSSSSAAAAAHQIDGAFPAALSPSTKNNKSLKKPSSGSKKQQKTSNSNDSSNSQDERAAAAEVAAARESVAARVMSWAAGTGGPSAGSGGSGGEEATPNLVGKNPTVPSAVAGDGNSSGGPSTAAAAAVAQNQNGGGGSGGLTRASRLSLQERRRLSRLASEAAGSDSGSGSGSGSGANGKNPSRSQSLQSQSEASGQGVTTKKDLPEDGGVAGGPTVNTTVPFQSATHDSAVTTKPRTMPERTKRALAAGQAAANAAAEQDSHSSNYNGGKSKSASSGDDEEGASKSVSAAASSARAVRESSGEGATTDTDPVFHGPYHDIAITANGKDGPKHVRNSYSSSGFDILGALSKVAMRKNPRIQLGPIDLSCAFTVSDALKPEQPLIYVSETFTKLTGYTSADVLGKNCRFLQAPDGNMAKGAERLNTDGRAVSHMKKHIDRMRECQASLINYKKNGKAFINLVTIVPIPWGDSNVVQYYVGFQVDLVEQPGAILEKDSNGQYVVNYTTASGANRRSVIPIPPPLAPDPIQEALEEKTRQVNGAHKLAEIVASGQADVRPWARLLLDNAQDLIYVLSLKGIFLYVSPSVERILGYKAEELIGRSISDFCHPSDVVPVFRELKDSTSNASIAAAARKSARAVGGYKALTKGGAGQSGPQVNLLLRMRHKHLGHQWIESVGKLHLEQGKGRKVVISSGRPRTVYNLSWDQVRRTTDDREPAFWSKVSLDGLVLSSTSRTAAVLGCTPAMLQGQHLMEMCNGEAAPAIVQALRSNSVSMVSHMLHDTVGQGEPVPVISTFYPSVEQALAFGGESAVGLRTETNPTSDELATDEKMADLDGGNTKTGGHAPPRQFTRGSPVRDSTASVFVHIRRATAEMPLEANIAYMDELQMLKMQAQLQPGVLQSLPSLKASLNQAAAAVAANPKKSQQQQHRQHSPLAASDILADPAAVAAAAAAAAADLGGSGSVFTELSTYRSSSWVFELHQLKIMNKKLREEVKTAQRQGRLSGGGAPVANGGSTAAAVTATTPATGLVSTPAPPSSQQMLAHQQQLAAQTQAIVHHPSHMNSIVGSLNGSNSSFMGVPMAIAASNHSSSAGPTAQSPTSSRVLPPAGMGMSGHANALAAAGLRRPGIIPMQQPGMHQHQVQHGGGSFASQMGSFQQQQQQQQHAYSMQMGMHPLTRDGSMGASSLVDFNGGGGSGVPMDVSSSSGPGSMSSTSLFDVYPQQHQHHHPNSTHLHPHSHSHRVILSGGSNSDSSGAIASGETSTSATSLEVSSNGEDSVPGSRSGSGSAGGDENGKERHHHQQRPHHKHDHRSASSSAEETMKEHKRRVDASTAVLSKAAAAAAIQQQQRLHPSGIGGFVAGRKRSAAGDILP</sequence>
<evidence type="ECO:0000313" key="18">
    <source>
        <dbReference type="Proteomes" id="UP000078113"/>
    </source>
</evidence>
<keyword evidence="2" id="KW-0716">Sensory transduction</keyword>
<feature type="region of interest" description="Disordered" evidence="15">
    <location>
        <begin position="1310"/>
        <end position="1331"/>
    </location>
</feature>
<comment type="caution">
    <text evidence="17">The sequence shown here is derived from an EMBL/GenBank/DDBJ whole genome shotgun (WGS) entry which is preliminary data.</text>
</comment>
<feature type="compositionally biased region" description="Low complexity" evidence="15">
    <location>
        <begin position="194"/>
        <end position="225"/>
    </location>
</feature>
<dbReference type="GO" id="GO:0009881">
    <property type="term" value="F:photoreceptor activity"/>
    <property type="evidence" value="ECO:0007669"/>
    <property type="project" value="UniProtKB-KW"/>
</dbReference>
<keyword evidence="8" id="KW-0862">Zinc</keyword>
<dbReference type="Gene3D" id="3.30.450.20">
    <property type="entry name" value="PAS domain"/>
    <property type="match status" value="2"/>
</dbReference>
<evidence type="ECO:0000256" key="11">
    <source>
        <dbReference type="ARBA" id="ARBA00023125"/>
    </source>
</evidence>
<dbReference type="FunFam" id="3.30.450.20:FF:000064">
    <property type="entry name" value="Vivid PAS protein VVD"/>
    <property type="match status" value="1"/>
</dbReference>
<evidence type="ECO:0000256" key="9">
    <source>
        <dbReference type="ARBA" id="ARBA00022991"/>
    </source>
</evidence>
<evidence type="ECO:0000256" key="6">
    <source>
        <dbReference type="ARBA" id="ARBA00022737"/>
    </source>
</evidence>
<keyword evidence="12" id="KW-0010">Activator</keyword>
<feature type="region of interest" description="Disordered" evidence="15">
    <location>
        <begin position="1668"/>
        <end position="1687"/>
    </location>
</feature>
<evidence type="ECO:0000259" key="16">
    <source>
        <dbReference type="PROSITE" id="PS50112"/>
    </source>
</evidence>
<dbReference type="CDD" id="cd00130">
    <property type="entry name" value="PAS"/>
    <property type="match status" value="1"/>
</dbReference>
<feature type="compositionally biased region" description="Polar residues" evidence="15">
    <location>
        <begin position="496"/>
        <end position="516"/>
    </location>
</feature>
<feature type="compositionally biased region" description="Polar residues" evidence="15">
    <location>
        <begin position="94"/>
        <end position="107"/>
    </location>
</feature>
<protein>
    <recommendedName>
        <fullName evidence="16">PAS domain-containing protein</fullName>
    </recommendedName>
</protein>
<dbReference type="PANTHER" id="PTHR47429">
    <property type="entry name" value="PROTEIN TWIN LOV 1"/>
    <property type="match status" value="1"/>
</dbReference>
<keyword evidence="11" id="KW-0238">DNA-binding</keyword>
<feature type="compositionally biased region" description="Low complexity" evidence="15">
    <location>
        <begin position="434"/>
        <end position="448"/>
    </location>
</feature>
<feature type="compositionally biased region" description="Basic residues" evidence="15">
    <location>
        <begin position="1611"/>
        <end position="1625"/>
    </location>
</feature>
<proteinExistence type="predicted"/>
<dbReference type="InterPro" id="IPR035965">
    <property type="entry name" value="PAS-like_dom_sf"/>
</dbReference>
<dbReference type="InterPro" id="IPR001610">
    <property type="entry name" value="PAC"/>
</dbReference>
<evidence type="ECO:0000256" key="2">
    <source>
        <dbReference type="ARBA" id="ARBA00022606"/>
    </source>
</evidence>
<feature type="compositionally biased region" description="Low complexity" evidence="15">
    <location>
        <begin position="473"/>
        <end position="482"/>
    </location>
</feature>
<keyword evidence="10" id="KW-0805">Transcription regulation</keyword>
<feature type="compositionally biased region" description="Low complexity" evidence="15">
    <location>
        <begin position="1445"/>
        <end position="1486"/>
    </location>
</feature>
<gene>
    <name evidence="17" type="ORF">A4X09_0g4785</name>
</gene>
<evidence type="ECO:0000256" key="13">
    <source>
        <dbReference type="ARBA" id="ARBA00023163"/>
    </source>
</evidence>
<accession>A0A8X7N8N7</accession>
<feature type="compositionally biased region" description="Low complexity" evidence="15">
    <location>
        <begin position="1512"/>
        <end position="1527"/>
    </location>
</feature>
<feature type="compositionally biased region" description="Low complexity" evidence="15">
    <location>
        <begin position="562"/>
        <end position="593"/>
    </location>
</feature>
<keyword evidence="7" id="KW-0863">Zinc-finger</keyword>
<evidence type="ECO:0000256" key="7">
    <source>
        <dbReference type="ARBA" id="ARBA00022771"/>
    </source>
</evidence>
<evidence type="ECO:0000256" key="4">
    <source>
        <dbReference type="ARBA" id="ARBA00022643"/>
    </source>
</evidence>
<feature type="region of interest" description="Disordered" evidence="15">
    <location>
        <begin position="115"/>
        <end position="138"/>
    </location>
</feature>
<dbReference type="Proteomes" id="UP000078113">
    <property type="component" value="Unassembled WGS sequence"/>
</dbReference>
<dbReference type="SMART" id="SM00086">
    <property type="entry name" value="PAC"/>
    <property type="match status" value="2"/>
</dbReference>
<evidence type="ECO:0000256" key="10">
    <source>
        <dbReference type="ARBA" id="ARBA00023015"/>
    </source>
</evidence>
<keyword evidence="9" id="KW-0157">Chromophore</keyword>
<feature type="region of interest" description="Disordered" evidence="15">
    <location>
        <begin position="89"/>
        <end position="108"/>
    </location>
</feature>
<feature type="region of interest" description="Disordered" evidence="15">
    <location>
        <begin position="1443"/>
        <end position="1646"/>
    </location>
</feature>
<keyword evidence="13" id="KW-0804">Transcription</keyword>
<dbReference type="PANTHER" id="PTHR47429:SF7">
    <property type="entry name" value="GATA-FACTOR"/>
    <property type="match status" value="1"/>
</dbReference>
<feature type="compositionally biased region" description="Low complexity" evidence="15">
    <location>
        <begin position="166"/>
        <end position="178"/>
    </location>
</feature>
<keyword evidence="1" id="KW-0600">Photoreceptor protein</keyword>
<keyword evidence="18" id="KW-1185">Reference proteome</keyword>
<feature type="region of interest" description="Disordered" evidence="15">
    <location>
        <begin position="165"/>
        <end position="228"/>
    </location>
</feature>
<dbReference type="InterPro" id="IPR013767">
    <property type="entry name" value="PAS_fold"/>
</dbReference>
<dbReference type="PROSITE" id="PS50112">
    <property type="entry name" value="PAS"/>
    <property type="match status" value="2"/>
</dbReference>
<feature type="region of interest" description="Disordered" evidence="15">
    <location>
        <begin position="1151"/>
        <end position="1171"/>
    </location>
</feature>
<feature type="region of interest" description="Disordered" evidence="15">
    <location>
        <begin position="1"/>
        <end position="72"/>
    </location>
</feature>
<keyword evidence="6" id="KW-0677">Repeat</keyword>
<evidence type="ECO:0000256" key="1">
    <source>
        <dbReference type="ARBA" id="ARBA00022543"/>
    </source>
</evidence>
<dbReference type="GO" id="GO:0005634">
    <property type="term" value="C:nucleus"/>
    <property type="evidence" value="ECO:0007669"/>
    <property type="project" value="TreeGrafter"/>
</dbReference>
<organism evidence="17 18">
    <name type="scientific">Tilletia walkeri</name>
    <dbReference type="NCBI Taxonomy" id="117179"/>
    <lineage>
        <taxon>Eukaryota</taxon>
        <taxon>Fungi</taxon>
        <taxon>Dikarya</taxon>
        <taxon>Basidiomycota</taxon>
        <taxon>Ustilaginomycotina</taxon>
        <taxon>Exobasidiomycetes</taxon>
        <taxon>Tilletiales</taxon>
        <taxon>Tilletiaceae</taxon>
        <taxon>Tilletia</taxon>
    </lineage>
</organism>
<feature type="compositionally biased region" description="Low complexity" evidence="15">
    <location>
        <begin position="53"/>
        <end position="63"/>
    </location>
</feature>
<feature type="compositionally biased region" description="Polar residues" evidence="15">
    <location>
        <begin position="532"/>
        <end position="552"/>
    </location>
</feature>
<evidence type="ECO:0000256" key="8">
    <source>
        <dbReference type="ARBA" id="ARBA00022833"/>
    </source>
</evidence>
<feature type="region of interest" description="Disordered" evidence="15">
    <location>
        <begin position="293"/>
        <end position="379"/>
    </location>
</feature>
<keyword evidence="4" id="KW-0288">FMN</keyword>
<dbReference type="NCBIfam" id="TIGR00229">
    <property type="entry name" value="sensory_box"/>
    <property type="match status" value="1"/>
</dbReference>
<keyword evidence="5" id="KW-0479">Metal-binding</keyword>
<feature type="domain" description="PAS" evidence="16">
    <location>
        <begin position="699"/>
        <end position="721"/>
    </location>
</feature>
<dbReference type="GO" id="GO:0003677">
    <property type="term" value="F:DNA binding"/>
    <property type="evidence" value="ECO:0007669"/>
    <property type="project" value="UniProtKB-KW"/>
</dbReference>
<feature type="domain" description="PAS" evidence="16">
    <location>
        <begin position="876"/>
        <end position="941"/>
    </location>
</feature>
<reference evidence="17" key="2">
    <citation type="journal article" date="2019" name="IMA Fungus">
        <title>Genome sequencing and comparison of five Tilletia species to identify candidate genes for the detection of regulated species infecting wheat.</title>
        <authorList>
            <person name="Nguyen H.D.T."/>
            <person name="Sultana T."/>
            <person name="Kesanakurti P."/>
            <person name="Hambleton S."/>
        </authorList>
    </citation>
    <scope>NUCLEOTIDE SEQUENCE</scope>
    <source>
        <strain evidence="17">DAOMC 236422</strain>
    </source>
</reference>